<feature type="non-terminal residue" evidence="1">
    <location>
        <position position="1"/>
    </location>
</feature>
<evidence type="ECO:0000313" key="1">
    <source>
        <dbReference type="EMBL" id="CAK9141702.1"/>
    </source>
</evidence>
<organism evidence="1 3">
    <name type="scientific">Ilex paraguariensis</name>
    <name type="common">yerba mate</name>
    <dbReference type="NCBI Taxonomy" id="185542"/>
    <lineage>
        <taxon>Eukaryota</taxon>
        <taxon>Viridiplantae</taxon>
        <taxon>Streptophyta</taxon>
        <taxon>Embryophyta</taxon>
        <taxon>Tracheophyta</taxon>
        <taxon>Spermatophyta</taxon>
        <taxon>Magnoliopsida</taxon>
        <taxon>eudicotyledons</taxon>
        <taxon>Gunneridae</taxon>
        <taxon>Pentapetalae</taxon>
        <taxon>asterids</taxon>
        <taxon>campanulids</taxon>
        <taxon>Aquifoliales</taxon>
        <taxon>Aquifoliaceae</taxon>
        <taxon>Ilex</taxon>
    </lineage>
</organism>
<dbReference type="EMBL" id="CAUOFW020001569">
    <property type="protein sequence ID" value="CAK9146394.1"/>
    <property type="molecule type" value="Genomic_DNA"/>
</dbReference>
<sequence length="59" mass="6599">GIATVYSSIPWETATSDLINIYRDYNSVDTKTVAENSDLVKLSTMRFLVMKLPSNSRSV</sequence>
<accession>A0ABC8RI54</accession>
<keyword evidence="3" id="KW-1185">Reference proteome</keyword>
<proteinExistence type="predicted"/>
<dbReference type="Proteomes" id="UP001642360">
    <property type="component" value="Unassembled WGS sequence"/>
</dbReference>
<reference evidence="1 3" key="1">
    <citation type="submission" date="2024-02" db="EMBL/GenBank/DDBJ databases">
        <authorList>
            <person name="Vignale AGUSTIN F."/>
            <person name="Sosa J E."/>
            <person name="Modenutti C."/>
        </authorList>
    </citation>
    <scope>NUCLEOTIDE SEQUENCE [LARGE SCALE GENOMIC DNA]</scope>
</reference>
<evidence type="ECO:0000313" key="2">
    <source>
        <dbReference type="EMBL" id="CAK9146394.1"/>
    </source>
</evidence>
<gene>
    <name evidence="2" type="ORF">ILEXP_LOCUS14237</name>
    <name evidence="1" type="ORF">ILEXP_LOCUS9295</name>
</gene>
<dbReference type="EMBL" id="CAUOFW020001166">
    <property type="protein sequence ID" value="CAK9141702.1"/>
    <property type="molecule type" value="Genomic_DNA"/>
</dbReference>
<name>A0ABC8RI54_9AQUA</name>
<protein>
    <submittedName>
        <fullName evidence="1">Uncharacterized protein</fullName>
    </submittedName>
</protein>
<comment type="caution">
    <text evidence="1">The sequence shown here is derived from an EMBL/GenBank/DDBJ whole genome shotgun (WGS) entry which is preliminary data.</text>
</comment>
<evidence type="ECO:0000313" key="3">
    <source>
        <dbReference type="Proteomes" id="UP001642360"/>
    </source>
</evidence>
<dbReference type="AlphaFoldDB" id="A0ABC8RI54"/>